<evidence type="ECO:0000256" key="4">
    <source>
        <dbReference type="ARBA" id="ARBA00023136"/>
    </source>
</evidence>
<organism evidence="8 9">
    <name type="scientific">Persicobacter psychrovividus</name>
    <dbReference type="NCBI Taxonomy" id="387638"/>
    <lineage>
        <taxon>Bacteria</taxon>
        <taxon>Pseudomonadati</taxon>
        <taxon>Bacteroidota</taxon>
        <taxon>Cytophagia</taxon>
        <taxon>Cytophagales</taxon>
        <taxon>Persicobacteraceae</taxon>
        <taxon>Persicobacter</taxon>
    </lineage>
</organism>
<sequence length="274" mass="31654">MESSTYFNFFSERKVLLIILLNSATIFLQGFELSKAFSFWLNHFDNFFTIYFVFELSKNIKQQGFSNFWQSAWNRFDFVLVALALPSLLYWFGRETGNQGLDFLLIFRTARVFKFMRFFRFIPGVQSLLAGINRALKASVLVIVTFLIYNFIVAIIACSLFQDLSPEYFGNPLSALYSTFKIFTVEGWYEIPESMMANGNLTIFQEVGIKFFFIVILLTGGIFGLSLVNSVFVDAMVMDNNDELEVKVDDLNKKIDLLTAEIRQQQTSKFSPQE</sequence>
<evidence type="ECO:0000256" key="5">
    <source>
        <dbReference type="SAM" id="Coils"/>
    </source>
</evidence>
<keyword evidence="4 6" id="KW-0472">Membrane</keyword>
<dbReference type="Gene3D" id="1.20.120.350">
    <property type="entry name" value="Voltage-gated potassium channels. Chain C"/>
    <property type="match status" value="1"/>
</dbReference>
<dbReference type="EMBL" id="AP025292">
    <property type="protein sequence ID" value="BDC99541.1"/>
    <property type="molecule type" value="Genomic_DNA"/>
</dbReference>
<feature type="domain" description="Ion transport" evidence="7">
    <location>
        <begin position="15"/>
        <end position="237"/>
    </location>
</feature>
<protein>
    <recommendedName>
        <fullName evidence="7">Ion transport domain-containing protein</fullName>
    </recommendedName>
</protein>
<feature type="transmembrane region" description="Helical" evidence="6">
    <location>
        <begin position="15"/>
        <end position="31"/>
    </location>
</feature>
<evidence type="ECO:0000313" key="8">
    <source>
        <dbReference type="EMBL" id="BDC99541.1"/>
    </source>
</evidence>
<reference evidence="8 9" key="1">
    <citation type="submission" date="2021-12" db="EMBL/GenBank/DDBJ databases">
        <title>Genome sequencing of bacteria with rrn-lacking chromosome and rrn-plasmid.</title>
        <authorList>
            <person name="Anda M."/>
            <person name="Iwasaki W."/>
        </authorList>
    </citation>
    <scope>NUCLEOTIDE SEQUENCE [LARGE SCALE GENOMIC DNA]</scope>
    <source>
        <strain evidence="8 9">NBRC 101262</strain>
    </source>
</reference>
<dbReference type="Gene3D" id="1.10.287.70">
    <property type="match status" value="1"/>
</dbReference>
<dbReference type="Pfam" id="PF00520">
    <property type="entry name" value="Ion_trans"/>
    <property type="match status" value="1"/>
</dbReference>
<keyword evidence="2 6" id="KW-0812">Transmembrane</keyword>
<dbReference type="PANTHER" id="PTHR10037">
    <property type="entry name" value="VOLTAGE-GATED CATION CHANNEL CALCIUM AND SODIUM"/>
    <property type="match status" value="1"/>
</dbReference>
<proteinExistence type="predicted"/>
<dbReference type="InterPro" id="IPR027359">
    <property type="entry name" value="Volt_channel_dom_sf"/>
</dbReference>
<dbReference type="InterPro" id="IPR043203">
    <property type="entry name" value="VGCC_Ca_Na"/>
</dbReference>
<evidence type="ECO:0000259" key="7">
    <source>
        <dbReference type="Pfam" id="PF00520"/>
    </source>
</evidence>
<dbReference type="RefSeq" id="WP_338396859.1">
    <property type="nucleotide sequence ID" value="NZ_AP025292.1"/>
</dbReference>
<evidence type="ECO:0000313" key="9">
    <source>
        <dbReference type="Proteomes" id="UP001354989"/>
    </source>
</evidence>
<dbReference type="PANTHER" id="PTHR10037:SF230">
    <property type="entry name" value="CA[2+]-CHANNEL PROTEIN ALPHA[[1]] SUBUNIT T, ISOFORM F"/>
    <property type="match status" value="1"/>
</dbReference>
<accession>A0ABN6L8L1</accession>
<dbReference type="InterPro" id="IPR005821">
    <property type="entry name" value="Ion_trans_dom"/>
</dbReference>
<evidence type="ECO:0000256" key="3">
    <source>
        <dbReference type="ARBA" id="ARBA00022989"/>
    </source>
</evidence>
<dbReference type="SUPFAM" id="SSF81324">
    <property type="entry name" value="Voltage-gated potassium channels"/>
    <property type="match status" value="1"/>
</dbReference>
<evidence type="ECO:0000256" key="1">
    <source>
        <dbReference type="ARBA" id="ARBA00004141"/>
    </source>
</evidence>
<feature type="coiled-coil region" evidence="5">
    <location>
        <begin position="241"/>
        <end position="268"/>
    </location>
</feature>
<keyword evidence="3 6" id="KW-1133">Transmembrane helix</keyword>
<keyword evidence="9" id="KW-1185">Reference proteome</keyword>
<gene>
    <name evidence="8" type="ORF">PEPS_18220</name>
</gene>
<feature type="transmembrane region" description="Helical" evidence="6">
    <location>
        <begin position="75"/>
        <end position="93"/>
    </location>
</feature>
<dbReference type="Proteomes" id="UP001354989">
    <property type="component" value="Chromosome"/>
</dbReference>
<keyword evidence="5" id="KW-0175">Coiled coil</keyword>
<feature type="transmembrane region" description="Helical" evidence="6">
    <location>
        <begin position="37"/>
        <end position="54"/>
    </location>
</feature>
<name>A0ABN6L8L1_9BACT</name>
<evidence type="ECO:0000256" key="6">
    <source>
        <dbReference type="SAM" id="Phobius"/>
    </source>
</evidence>
<evidence type="ECO:0000256" key="2">
    <source>
        <dbReference type="ARBA" id="ARBA00022692"/>
    </source>
</evidence>
<feature type="transmembrane region" description="Helical" evidence="6">
    <location>
        <begin position="140"/>
        <end position="162"/>
    </location>
</feature>
<feature type="transmembrane region" description="Helical" evidence="6">
    <location>
        <begin position="211"/>
        <end position="232"/>
    </location>
</feature>
<comment type="subcellular location">
    <subcellularLocation>
        <location evidence="1">Membrane</location>
        <topology evidence="1">Multi-pass membrane protein</topology>
    </subcellularLocation>
</comment>